<evidence type="ECO:0000256" key="1">
    <source>
        <dbReference type="SAM" id="MobiDB-lite"/>
    </source>
</evidence>
<keyword evidence="2" id="KW-0472">Membrane</keyword>
<dbReference type="RefSeq" id="XP_029760260.1">
    <property type="nucleotide sequence ID" value="XM_029900757.1"/>
</dbReference>
<reference evidence="3 4" key="1">
    <citation type="journal article" date="2014" name="BMC Genomics">
        <title>Genome sequencing of four Aureobasidium pullulans varieties: biotechnological potential, stress tolerance, and description of new species.</title>
        <authorList>
            <person name="Gostin Ar C."/>
            <person name="Ohm R.A."/>
            <person name="Kogej T."/>
            <person name="Sonjak S."/>
            <person name="Turk M."/>
            <person name="Zajc J."/>
            <person name="Zalar P."/>
            <person name="Grube M."/>
            <person name="Sun H."/>
            <person name="Han J."/>
            <person name="Sharma A."/>
            <person name="Chiniquy J."/>
            <person name="Ngan C.Y."/>
            <person name="Lipzen A."/>
            <person name="Barry K."/>
            <person name="Grigoriev I.V."/>
            <person name="Gunde-Cimerman N."/>
        </authorList>
    </citation>
    <scope>NUCLEOTIDE SEQUENCE [LARGE SCALE GENOMIC DNA]</scope>
    <source>
        <strain evidence="3 4">EXF-150</strain>
    </source>
</reference>
<feature type="region of interest" description="Disordered" evidence="1">
    <location>
        <begin position="124"/>
        <end position="155"/>
    </location>
</feature>
<dbReference type="GeneID" id="40743063"/>
<keyword evidence="4" id="KW-1185">Reference proteome</keyword>
<keyword evidence="2" id="KW-1133">Transmembrane helix</keyword>
<dbReference type="Proteomes" id="UP000030706">
    <property type="component" value="Unassembled WGS sequence"/>
</dbReference>
<sequence>MSATAVDHAATQASSSTSLEAAKRNLQFLYDPNSPNAPTRRRTRALLRTLRYIGKFLFWRLVRYAKYAAVGAITAAIAGTAIGSVASGAAFVIAPTGIVGGAGVGLLWGLGKFGWRTLARKVRSGEAHDSDARADEKAEEQKTETIKPPKMDEPW</sequence>
<gene>
    <name evidence="3" type="ORF">M438DRAFT_275013</name>
</gene>
<dbReference type="HOGENOM" id="CLU_131612_1_0_1"/>
<evidence type="ECO:0000313" key="4">
    <source>
        <dbReference type="Proteomes" id="UP000030706"/>
    </source>
</evidence>
<keyword evidence="2" id="KW-0812">Transmembrane</keyword>
<dbReference type="EMBL" id="KL584983">
    <property type="protein sequence ID" value="KEQ84073.1"/>
    <property type="molecule type" value="Genomic_DNA"/>
</dbReference>
<accession>A0A074XF78</accession>
<proteinExistence type="predicted"/>
<feature type="transmembrane region" description="Helical" evidence="2">
    <location>
        <begin position="89"/>
        <end position="111"/>
    </location>
</feature>
<organism evidence="3 4">
    <name type="scientific">Aureobasidium pullulans EXF-150</name>
    <dbReference type="NCBI Taxonomy" id="1043002"/>
    <lineage>
        <taxon>Eukaryota</taxon>
        <taxon>Fungi</taxon>
        <taxon>Dikarya</taxon>
        <taxon>Ascomycota</taxon>
        <taxon>Pezizomycotina</taxon>
        <taxon>Dothideomycetes</taxon>
        <taxon>Dothideomycetidae</taxon>
        <taxon>Dothideales</taxon>
        <taxon>Saccotheciaceae</taxon>
        <taxon>Aureobasidium</taxon>
    </lineage>
</organism>
<feature type="transmembrane region" description="Helical" evidence="2">
    <location>
        <begin position="64"/>
        <end position="83"/>
    </location>
</feature>
<evidence type="ECO:0008006" key="5">
    <source>
        <dbReference type="Google" id="ProtNLM"/>
    </source>
</evidence>
<evidence type="ECO:0000256" key="2">
    <source>
        <dbReference type="SAM" id="Phobius"/>
    </source>
</evidence>
<protein>
    <recommendedName>
        <fullName evidence="5">Transmembrane protein</fullName>
    </recommendedName>
</protein>
<dbReference type="OrthoDB" id="3597994at2759"/>
<evidence type="ECO:0000313" key="3">
    <source>
        <dbReference type="EMBL" id="KEQ84073.1"/>
    </source>
</evidence>
<name>A0A074XF78_AURPU</name>
<dbReference type="AlphaFoldDB" id="A0A074XF78"/>
<dbReference type="STRING" id="1043002.A0A074XF78"/>